<evidence type="ECO:0000313" key="1">
    <source>
        <dbReference type="EMBL" id="KAA8595750.1"/>
    </source>
</evidence>
<dbReference type="Proteomes" id="UP000327493">
    <property type="component" value="Chromosome 1"/>
</dbReference>
<evidence type="ECO:0008006" key="3">
    <source>
        <dbReference type="Google" id="ProtNLM"/>
    </source>
</evidence>
<reference evidence="1 2" key="1">
    <citation type="submission" date="2019-08" db="EMBL/GenBank/DDBJ databases">
        <title>A chromosome-level genome assembly, high-density linkage maps, and genome scans reveal the genomic architecture of hybrid incompatibilities underlying speciation via character displacement in darters (Percidae: Etheostominae).</title>
        <authorList>
            <person name="Moran R.L."/>
            <person name="Catchen J.M."/>
            <person name="Fuller R.C."/>
        </authorList>
    </citation>
    <scope>NUCLEOTIDE SEQUENCE [LARGE SCALE GENOMIC DNA]</scope>
    <source>
        <strain evidence="1">EspeVRDwgs_2016</strain>
        <tissue evidence="1">Muscle</tissue>
    </source>
</reference>
<accession>A0A5J5DR09</accession>
<sequence length="92" mass="10678">MKRRYDQRAVERTFQPGDRVLMLTPTSSPALTARFTGLYVVKEKVKDYIIYTPGRRRLSRLCHGASSLSSEILWQLKLAQPMRIQLLPQEQS</sequence>
<organism evidence="1 2">
    <name type="scientific">Etheostoma spectabile</name>
    <name type="common">orangethroat darter</name>
    <dbReference type="NCBI Taxonomy" id="54343"/>
    <lineage>
        <taxon>Eukaryota</taxon>
        <taxon>Metazoa</taxon>
        <taxon>Chordata</taxon>
        <taxon>Craniata</taxon>
        <taxon>Vertebrata</taxon>
        <taxon>Euteleostomi</taxon>
        <taxon>Actinopterygii</taxon>
        <taxon>Neopterygii</taxon>
        <taxon>Teleostei</taxon>
        <taxon>Neoteleostei</taxon>
        <taxon>Acanthomorphata</taxon>
        <taxon>Eupercaria</taxon>
        <taxon>Perciformes</taxon>
        <taxon>Percoidei</taxon>
        <taxon>Percidae</taxon>
        <taxon>Etheostomatinae</taxon>
        <taxon>Etheostoma</taxon>
    </lineage>
</organism>
<name>A0A5J5DR09_9PERO</name>
<evidence type="ECO:0000313" key="2">
    <source>
        <dbReference type="Proteomes" id="UP000327493"/>
    </source>
</evidence>
<comment type="caution">
    <text evidence="1">The sequence shown here is derived from an EMBL/GenBank/DDBJ whole genome shotgun (WGS) entry which is preliminary data.</text>
</comment>
<dbReference type="AlphaFoldDB" id="A0A5J5DR09"/>
<keyword evidence="2" id="KW-1185">Reference proteome</keyword>
<proteinExistence type="predicted"/>
<protein>
    <recommendedName>
        <fullName evidence="3">Murine leukemia virus integrase C-terminal domain-containing protein</fullName>
    </recommendedName>
</protein>
<dbReference type="EMBL" id="VOFY01000001">
    <property type="protein sequence ID" value="KAA8595750.1"/>
    <property type="molecule type" value="Genomic_DNA"/>
</dbReference>
<gene>
    <name evidence="1" type="ORF">FQN60_011041</name>
</gene>